<feature type="compositionally biased region" description="Basic and acidic residues" evidence="1">
    <location>
        <begin position="99"/>
        <end position="109"/>
    </location>
</feature>
<feature type="compositionally biased region" description="Basic and acidic residues" evidence="1">
    <location>
        <begin position="38"/>
        <end position="50"/>
    </location>
</feature>
<feature type="region of interest" description="Disordered" evidence="1">
    <location>
        <begin position="536"/>
        <end position="590"/>
    </location>
</feature>
<feature type="compositionally biased region" description="Polar residues" evidence="1">
    <location>
        <begin position="557"/>
        <end position="572"/>
    </location>
</feature>
<dbReference type="OrthoDB" id="5856039at2759"/>
<sequence>MTARTESSEQISLNLSQNSQDDDYDTQIRSIEDAIRKVEKRTKSEEKEDAAQQDSSKPLEIRDIDTEIDLTAVTSREITAAKAALQEAAAQEPLAATPQKKESREESSRKSSVGSSMSGIKSFFGKASHAVMSAKDALSADTQKSSVHESKVSGAASSGKLTAEELEHIQKIARLAEQEMNIPYPARMGAVAPPQRVLHEERGVVHPSSDLKAHSAEIARPAPAGVPPKTASLPPTEITLEELEHINRITQMAMREEGGLEGTDRMHEITSGVSHPKASPVIMPTDKPSSSSSSLFQLKPLTGFGMRAFKGVINKAEEAKQTLEGMTLQKIDEPAKPESPRSTIRDETPAQLTQEELDHINRINQLAMQEEGAAADSGRAAPREPEVSISMGSSSKMTKQPSAPFAGETSELTQEELDHINRITQLAVQDEALSTLLISPQHHADADSRHDYQKTTEPSVPMPPEPRKTELGHTEDTDSITVKSDRAGKIDAPVDVMSTRAGSALEETSQLTQEELEHIARINQMAIEAEAQLGGPISESHRAPSTAQDVEEVTARRASTTKSLFGRSSTPEQPREAQAQPKTATSSFGMKPFTGFGLKTFKEVMHKAEEAKSAFGDLATGKSMKTPESDQLIQHNEVISAGRSVSSRDDAEELTQEELDHINRIAQMAMQDGADQFPPQVAPMPPQEHLPQAATDRVKEGAQKAEIPEIPVEFKSTSEEPIQLTQEELDHIARINQMAMEAEAQLAGPIQHHRAPSAPIKQEIEQVPASRLPMQPEGDDQLTQEELDHIARIAQLADQDQGALVPASPMATTRIPSEEVSHIQQQSASSPLRTSPFGGFGLKTFKNVMSKAETAKSMLENVSATVRGQPAEETISVAKSITEKKPGLEEAPGLTQEELDHINRVTELALQEERELTLQEHPHVDPLTTEEPGQLSSPETDEGPDSPASAEMNTTQRTNPPWMNTT</sequence>
<evidence type="ECO:0000256" key="1">
    <source>
        <dbReference type="SAM" id="MobiDB-lite"/>
    </source>
</evidence>
<feature type="compositionally biased region" description="Polar residues" evidence="1">
    <location>
        <begin position="822"/>
        <end position="833"/>
    </location>
</feature>
<feature type="compositionally biased region" description="Low complexity" evidence="1">
    <location>
        <begin position="84"/>
        <end position="98"/>
    </location>
</feature>
<feature type="compositionally biased region" description="Basic and acidic residues" evidence="1">
    <location>
        <begin position="465"/>
        <end position="476"/>
    </location>
</feature>
<proteinExistence type="predicted"/>
<feature type="region of interest" description="Disordered" evidence="1">
    <location>
        <begin position="370"/>
        <end position="410"/>
    </location>
</feature>
<keyword evidence="3" id="KW-1185">Reference proteome</keyword>
<name>A0A0C2H7T8_9BILA</name>
<reference evidence="2 3" key="1">
    <citation type="submission" date="2013-12" db="EMBL/GenBank/DDBJ databases">
        <title>Draft genome of the parsitic nematode Ancylostoma duodenale.</title>
        <authorList>
            <person name="Mitreva M."/>
        </authorList>
    </citation>
    <scope>NUCLEOTIDE SEQUENCE [LARGE SCALE GENOMIC DNA]</scope>
    <source>
        <strain evidence="2 3">Zhejiang</strain>
    </source>
</reference>
<feature type="compositionally biased region" description="Basic and acidic residues" evidence="1">
    <location>
        <begin position="912"/>
        <end position="924"/>
    </location>
</feature>
<evidence type="ECO:0000313" key="2">
    <source>
        <dbReference type="EMBL" id="KIH65506.1"/>
    </source>
</evidence>
<gene>
    <name evidence="2" type="ORF">ANCDUO_04172</name>
</gene>
<feature type="region of interest" description="Disordered" evidence="1">
    <location>
        <begin position="272"/>
        <end position="294"/>
    </location>
</feature>
<feature type="region of interest" description="Disordered" evidence="1">
    <location>
        <begin position="1"/>
        <end position="26"/>
    </location>
</feature>
<feature type="compositionally biased region" description="Polar residues" evidence="1">
    <location>
        <begin position="1"/>
        <end position="19"/>
    </location>
</feature>
<feature type="compositionally biased region" description="Low complexity" evidence="1">
    <location>
        <begin position="110"/>
        <end position="119"/>
    </location>
</feature>
<feature type="region of interest" description="Disordered" evidence="1">
    <location>
        <begin position="442"/>
        <end position="494"/>
    </location>
</feature>
<feature type="region of interest" description="Disordered" evidence="1">
    <location>
        <begin position="38"/>
        <end position="68"/>
    </location>
</feature>
<protein>
    <submittedName>
        <fullName evidence="2">Uncharacterized protein</fullName>
    </submittedName>
</protein>
<dbReference type="Proteomes" id="UP000054047">
    <property type="component" value="Unassembled WGS sequence"/>
</dbReference>
<dbReference type="AlphaFoldDB" id="A0A0C2H7T8"/>
<feature type="region of interest" description="Disordered" evidence="1">
    <location>
        <begin position="817"/>
        <end position="837"/>
    </location>
</feature>
<feature type="compositionally biased region" description="Basic and acidic residues" evidence="1">
    <location>
        <begin position="442"/>
        <end position="454"/>
    </location>
</feature>
<feature type="region of interest" description="Disordered" evidence="1">
    <location>
        <begin position="140"/>
        <end position="160"/>
    </location>
</feature>
<dbReference type="EMBL" id="KN727524">
    <property type="protein sequence ID" value="KIH65506.1"/>
    <property type="molecule type" value="Genomic_DNA"/>
</dbReference>
<feature type="region of interest" description="Disordered" evidence="1">
    <location>
        <begin position="912"/>
        <end position="966"/>
    </location>
</feature>
<feature type="compositionally biased region" description="Polar residues" evidence="1">
    <location>
        <begin position="951"/>
        <end position="966"/>
    </location>
</feature>
<organism evidence="2 3">
    <name type="scientific">Ancylostoma duodenale</name>
    <dbReference type="NCBI Taxonomy" id="51022"/>
    <lineage>
        <taxon>Eukaryota</taxon>
        <taxon>Metazoa</taxon>
        <taxon>Ecdysozoa</taxon>
        <taxon>Nematoda</taxon>
        <taxon>Chromadorea</taxon>
        <taxon>Rhabditida</taxon>
        <taxon>Rhabditina</taxon>
        <taxon>Rhabditomorpha</taxon>
        <taxon>Strongyloidea</taxon>
        <taxon>Ancylostomatidae</taxon>
        <taxon>Ancylostomatinae</taxon>
        <taxon>Ancylostoma</taxon>
    </lineage>
</organism>
<feature type="compositionally biased region" description="Polar residues" evidence="1">
    <location>
        <begin position="390"/>
        <end position="401"/>
    </location>
</feature>
<accession>A0A0C2H7T8</accession>
<evidence type="ECO:0000313" key="3">
    <source>
        <dbReference type="Proteomes" id="UP000054047"/>
    </source>
</evidence>
<feature type="region of interest" description="Disordered" evidence="1">
    <location>
        <begin position="84"/>
        <end position="119"/>
    </location>
</feature>